<evidence type="ECO:0000256" key="4">
    <source>
        <dbReference type="ARBA" id="ARBA00022475"/>
    </source>
</evidence>
<evidence type="ECO:0000313" key="17">
    <source>
        <dbReference type="EMBL" id="NOH15511.1"/>
    </source>
</evidence>
<keyword evidence="7 17" id="KW-0067">ATP-binding</keyword>
<dbReference type="CDD" id="cd03257">
    <property type="entry name" value="ABC_NikE_OppD_transporters"/>
    <property type="match status" value="1"/>
</dbReference>
<name>A0A7Y3V6S0_CLOCO</name>
<gene>
    <name evidence="17" type="ORF">HMJ28_03765</name>
</gene>
<dbReference type="AlphaFoldDB" id="A0A7Y3V6S0"/>
<reference evidence="17 18" key="1">
    <citation type="submission" date="2020-05" db="EMBL/GenBank/DDBJ databases">
        <title>Draft genome sequence of Clostridium cochlearium strain AGROS13 isolated from a sheep dairy farm in New Zealand.</title>
        <authorList>
            <person name="Gupta T.B."/>
            <person name="Jauregui R."/>
            <person name="Risson A.N."/>
            <person name="Brightwell G."/>
            <person name="Maclean P."/>
        </authorList>
    </citation>
    <scope>NUCLEOTIDE SEQUENCE [LARGE SCALE GENOMIC DNA]</scope>
    <source>
        <strain evidence="17 18">AGROS13</strain>
    </source>
</reference>
<dbReference type="GO" id="GO:0016887">
    <property type="term" value="F:ATP hydrolysis activity"/>
    <property type="evidence" value="ECO:0007669"/>
    <property type="project" value="InterPro"/>
</dbReference>
<dbReference type="Gene3D" id="3.40.50.300">
    <property type="entry name" value="P-loop containing nucleotide triphosphate hydrolases"/>
    <property type="match status" value="1"/>
</dbReference>
<dbReference type="GO" id="GO:0015413">
    <property type="term" value="F:ABC-type nickel transporter activity"/>
    <property type="evidence" value="ECO:0007669"/>
    <property type="project" value="UniProtKB-EC"/>
</dbReference>
<evidence type="ECO:0000256" key="6">
    <source>
        <dbReference type="ARBA" id="ARBA00022741"/>
    </source>
</evidence>
<proteinExistence type="inferred from homology"/>
<keyword evidence="3" id="KW-0813">Transport</keyword>
<dbReference type="Pfam" id="PF08352">
    <property type="entry name" value="oligo_HPY"/>
    <property type="match status" value="1"/>
</dbReference>
<dbReference type="InterPro" id="IPR027417">
    <property type="entry name" value="P-loop_NTPase"/>
</dbReference>
<evidence type="ECO:0000313" key="18">
    <source>
        <dbReference type="Proteomes" id="UP000528432"/>
    </source>
</evidence>
<keyword evidence="5" id="KW-0533">Nickel</keyword>
<dbReference type="InterPro" id="IPR013563">
    <property type="entry name" value="Oligopep_ABC_C"/>
</dbReference>
<feature type="domain" description="ABC transporter" evidence="16">
    <location>
        <begin position="5"/>
        <end position="248"/>
    </location>
</feature>
<dbReference type="NCBIfam" id="TIGR01727">
    <property type="entry name" value="oligo_HPY"/>
    <property type="match status" value="1"/>
</dbReference>
<evidence type="ECO:0000256" key="10">
    <source>
        <dbReference type="ARBA" id="ARBA00023112"/>
    </source>
</evidence>
<dbReference type="SUPFAM" id="SSF52540">
    <property type="entry name" value="P-loop containing nucleoside triphosphate hydrolases"/>
    <property type="match status" value="1"/>
</dbReference>
<evidence type="ECO:0000256" key="2">
    <source>
        <dbReference type="ARBA" id="ARBA00005417"/>
    </source>
</evidence>
<dbReference type="PANTHER" id="PTHR43297:SF13">
    <property type="entry name" value="NICKEL ABC TRANSPORTER, ATP-BINDING PROTEIN"/>
    <property type="match status" value="1"/>
</dbReference>
<dbReference type="SMART" id="SM00382">
    <property type="entry name" value="AAA"/>
    <property type="match status" value="1"/>
</dbReference>
<evidence type="ECO:0000256" key="9">
    <source>
        <dbReference type="ARBA" id="ARBA00023065"/>
    </source>
</evidence>
<evidence type="ECO:0000256" key="12">
    <source>
        <dbReference type="ARBA" id="ARBA00038669"/>
    </source>
</evidence>
<keyword evidence="4" id="KW-1003">Cell membrane</keyword>
<evidence type="ECO:0000256" key="13">
    <source>
        <dbReference type="ARBA" id="ARBA00039098"/>
    </source>
</evidence>
<evidence type="ECO:0000259" key="16">
    <source>
        <dbReference type="PROSITE" id="PS50893"/>
    </source>
</evidence>
<evidence type="ECO:0000256" key="3">
    <source>
        <dbReference type="ARBA" id="ARBA00022448"/>
    </source>
</evidence>
<comment type="subcellular location">
    <subcellularLocation>
        <location evidence="1">Cell membrane</location>
        <topology evidence="1">Peripheral membrane protein</topology>
    </subcellularLocation>
</comment>
<keyword evidence="6" id="KW-0547">Nucleotide-binding</keyword>
<dbReference type="GO" id="GO:0015833">
    <property type="term" value="P:peptide transport"/>
    <property type="evidence" value="ECO:0007669"/>
    <property type="project" value="InterPro"/>
</dbReference>
<evidence type="ECO:0000256" key="15">
    <source>
        <dbReference type="ARBA" id="ARBA00048610"/>
    </source>
</evidence>
<evidence type="ECO:0000256" key="1">
    <source>
        <dbReference type="ARBA" id="ARBA00004202"/>
    </source>
</evidence>
<evidence type="ECO:0000256" key="7">
    <source>
        <dbReference type="ARBA" id="ARBA00022840"/>
    </source>
</evidence>
<evidence type="ECO:0000256" key="14">
    <source>
        <dbReference type="ARBA" id="ARBA00044143"/>
    </source>
</evidence>
<dbReference type="InterPro" id="IPR003439">
    <property type="entry name" value="ABC_transporter-like_ATP-bd"/>
</dbReference>
<dbReference type="GO" id="GO:0005886">
    <property type="term" value="C:plasma membrane"/>
    <property type="evidence" value="ECO:0007669"/>
    <property type="project" value="UniProtKB-SubCell"/>
</dbReference>
<dbReference type="InterPro" id="IPR003593">
    <property type="entry name" value="AAA+_ATPase"/>
</dbReference>
<dbReference type="GO" id="GO:0005524">
    <property type="term" value="F:ATP binding"/>
    <property type="evidence" value="ECO:0007669"/>
    <property type="project" value="UniProtKB-KW"/>
</dbReference>
<sequence length="314" mass="34693">MNMDIEIKNLKVEFPTKEGIVRAVDNITLKITMGKVLGLIGETGSGKSVLGLSILGLLPSNATISGKILYKNTNLLSLDSVRNLRGVDIALIPQNPGTALNPIMKVGKQICERENYNKNTSKTKVFNLLKKLFLFNPSKVANSYPFELSGGMKQRVLASMGIYCNPNWIIADEPTKGLDAIVRNQVYETLHKITNTRNCGMLLITHDLMLSKNLCDNIAVMYAGDIVEIGKAFNVLEDCKHPYTKGLVFSQPHKGLKPMMGSSPSLINPPKGCKFAPRCPNKMPICSLKKPDFYTLENGSKVRCFLFDKSKQPN</sequence>
<keyword evidence="11" id="KW-0472">Membrane</keyword>
<dbReference type="RefSeq" id="WP_171303004.1">
    <property type="nucleotide sequence ID" value="NZ_JABFIF010000004.1"/>
</dbReference>
<keyword evidence="8" id="KW-1278">Translocase</keyword>
<comment type="subunit">
    <text evidence="12">The complex is composed of two ATP-binding proteins (NikD and NikE), two transmembrane proteins (NikB and NikC) and a solute-binding protein (NikA).</text>
</comment>
<accession>A0A7Y3V6S0</accession>
<comment type="caution">
    <text evidence="17">The sequence shown here is derived from an EMBL/GenBank/DDBJ whole genome shotgun (WGS) entry which is preliminary data.</text>
</comment>
<dbReference type="Pfam" id="PF00005">
    <property type="entry name" value="ABC_tran"/>
    <property type="match status" value="1"/>
</dbReference>
<dbReference type="PANTHER" id="PTHR43297">
    <property type="entry name" value="OLIGOPEPTIDE TRANSPORT ATP-BINDING PROTEIN APPD"/>
    <property type="match status" value="1"/>
</dbReference>
<evidence type="ECO:0000256" key="5">
    <source>
        <dbReference type="ARBA" id="ARBA00022596"/>
    </source>
</evidence>
<organism evidence="17 18">
    <name type="scientific">Clostridium cochlearium</name>
    <dbReference type="NCBI Taxonomy" id="1494"/>
    <lineage>
        <taxon>Bacteria</taxon>
        <taxon>Bacillati</taxon>
        <taxon>Bacillota</taxon>
        <taxon>Clostridia</taxon>
        <taxon>Eubacteriales</taxon>
        <taxon>Clostridiaceae</taxon>
        <taxon>Clostridium</taxon>
    </lineage>
</organism>
<dbReference type="EC" id="7.2.2.11" evidence="13"/>
<dbReference type="InterPro" id="IPR050388">
    <property type="entry name" value="ABC_Ni/Peptide_Import"/>
</dbReference>
<evidence type="ECO:0000256" key="8">
    <source>
        <dbReference type="ARBA" id="ARBA00022967"/>
    </source>
</evidence>
<dbReference type="EMBL" id="JABFIF010000004">
    <property type="protein sequence ID" value="NOH15511.1"/>
    <property type="molecule type" value="Genomic_DNA"/>
</dbReference>
<comment type="catalytic activity">
    <reaction evidence="15">
        <text>Ni(2+)(out) + ATP + H2O = Ni(2+)(in) + ADP + phosphate + H(+)</text>
        <dbReference type="Rhea" id="RHEA:15557"/>
        <dbReference type="ChEBI" id="CHEBI:15377"/>
        <dbReference type="ChEBI" id="CHEBI:15378"/>
        <dbReference type="ChEBI" id="CHEBI:30616"/>
        <dbReference type="ChEBI" id="CHEBI:43474"/>
        <dbReference type="ChEBI" id="CHEBI:49786"/>
        <dbReference type="ChEBI" id="CHEBI:456216"/>
        <dbReference type="EC" id="7.2.2.11"/>
    </reaction>
    <physiologicalReaction direction="left-to-right" evidence="15">
        <dbReference type="Rhea" id="RHEA:15558"/>
    </physiologicalReaction>
</comment>
<dbReference type="Proteomes" id="UP000528432">
    <property type="component" value="Unassembled WGS sequence"/>
</dbReference>
<evidence type="ECO:0000256" key="11">
    <source>
        <dbReference type="ARBA" id="ARBA00023136"/>
    </source>
</evidence>
<keyword evidence="9" id="KW-0406">Ion transport</keyword>
<protein>
    <recommendedName>
        <fullName evidence="14">Nickel import system ATP-binding protein NikD</fullName>
        <ecNumber evidence="13">7.2.2.11</ecNumber>
    </recommendedName>
</protein>
<dbReference type="PROSITE" id="PS50893">
    <property type="entry name" value="ABC_TRANSPORTER_2"/>
    <property type="match status" value="1"/>
</dbReference>
<keyword evidence="10" id="KW-0921">Nickel transport</keyword>
<comment type="similarity">
    <text evidence="2">Belongs to the ABC transporter superfamily.</text>
</comment>